<dbReference type="EMBL" id="MT639651">
    <property type="protein sequence ID" value="QNJ56393.1"/>
    <property type="molecule type" value="Genomic_DNA"/>
</dbReference>
<evidence type="ECO:0000313" key="2">
    <source>
        <dbReference type="Proteomes" id="UP000515869"/>
    </source>
</evidence>
<name>A0A7G8LGM1_9CAUD</name>
<accession>A0A7G8LGM1</accession>
<organism evidence="1 2">
    <name type="scientific">Gordonia phage Portcullis</name>
    <dbReference type="NCBI Taxonomy" id="2762414"/>
    <lineage>
        <taxon>Viruses</taxon>
        <taxon>Duplodnaviria</taxon>
        <taxon>Heunggongvirae</taxon>
        <taxon>Uroviricota</taxon>
        <taxon>Caudoviricetes</taxon>
        <taxon>Stackebrandtviridae</taxon>
        <taxon>Frickvirinae</taxon>
        <taxon>Wizardvirus</taxon>
        <taxon>Wizardvirus portcullis</taxon>
    </lineage>
</organism>
<sequence>MLRRALIGRFTPNLRLRHGKWGITLEWKRPHTTWRFGLGRWMQHGTMPPPGCSWKPWPHHQIVRAVDHTFTELYWPRVGNVTVFRSHRTSYLLGNPPTRRSTR</sequence>
<dbReference type="RefSeq" id="YP_010109713.1">
    <property type="nucleotide sequence ID" value="NC_055861.1"/>
</dbReference>
<evidence type="ECO:0000313" key="1">
    <source>
        <dbReference type="EMBL" id="QNJ56393.1"/>
    </source>
</evidence>
<proteinExistence type="predicted"/>
<dbReference type="KEGG" id="vg:65127997"/>
<dbReference type="Proteomes" id="UP000515869">
    <property type="component" value="Segment"/>
</dbReference>
<keyword evidence="2" id="KW-1185">Reference proteome</keyword>
<reference evidence="1 2" key="1">
    <citation type="submission" date="2020-06" db="EMBL/GenBank/DDBJ databases">
        <authorList>
            <person name="Contreras J.L."/>
            <person name="Costner A.B."/>
            <person name="Hewitt K.A."/>
            <person name="Kessans D.L."/>
            <person name="Martin J.A.K."/>
            <person name="McCain F.J."/>
            <person name="Pittman S.D."/>
            <person name="Reese M."/>
            <person name="Reddy P.S."/>
            <person name="Thomas M.J."/>
            <person name="Thota A.K."/>
            <person name="Vo W."/>
            <person name="Bates T.C."/>
            <person name="Wisner E.M."/>
            <person name="Molloy S.D."/>
            <person name="Garlena R.A."/>
            <person name="Russell D.A."/>
            <person name="Pope W.H."/>
            <person name="Jacobs-Sera D."/>
            <person name="Hatfull G.F."/>
        </authorList>
    </citation>
    <scope>NUCLEOTIDE SEQUENCE [LARGE SCALE GENOMIC DNA]</scope>
</reference>
<gene>
    <name evidence="1" type="primary">79</name>
    <name evidence="1" type="ORF">SEA_PORTCULLIS_79</name>
</gene>
<protein>
    <submittedName>
        <fullName evidence="1">Uncharacterized protein</fullName>
    </submittedName>
</protein>
<dbReference type="GeneID" id="65127997"/>